<keyword evidence="5" id="KW-1003">Cell membrane</keyword>
<feature type="transmembrane region" description="Helical" evidence="10">
    <location>
        <begin position="123"/>
        <end position="140"/>
    </location>
</feature>
<keyword evidence="7 10" id="KW-1133">Transmembrane helix</keyword>
<dbReference type="InterPro" id="IPR048279">
    <property type="entry name" value="MdtK-like"/>
</dbReference>
<comment type="caution">
    <text evidence="11">The sequence shown here is derived from an EMBL/GenBank/DDBJ whole genome shotgun (WGS) entry which is preliminary data.</text>
</comment>
<evidence type="ECO:0000256" key="10">
    <source>
        <dbReference type="SAM" id="Phobius"/>
    </source>
</evidence>
<reference evidence="11 12" key="1">
    <citation type="submission" date="2018-05" db="EMBL/GenBank/DDBJ databases">
        <title>Genomic Encyclopedia of Type Strains, Phase IV (KMG-IV): sequencing the most valuable type-strain genomes for metagenomic binning, comparative biology and taxonomic classification.</title>
        <authorList>
            <person name="Goeker M."/>
        </authorList>
    </citation>
    <scope>NUCLEOTIDE SEQUENCE [LARGE SCALE GENOMIC DNA]</scope>
    <source>
        <strain evidence="11 12">DSM 24906</strain>
    </source>
</reference>
<name>A0AA45C7Y9_9BACT</name>
<proteinExistence type="inferred from homology"/>
<feature type="transmembrane region" description="Helical" evidence="10">
    <location>
        <begin position="79"/>
        <end position="103"/>
    </location>
</feature>
<dbReference type="PANTHER" id="PTHR43823:SF3">
    <property type="entry name" value="MULTIDRUG EXPORT PROTEIN MEPA"/>
    <property type="match status" value="1"/>
</dbReference>
<dbReference type="GO" id="GO:0042910">
    <property type="term" value="F:xenobiotic transmembrane transporter activity"/>
    <property type="evidence" value="ECO:0007669"/>
    <property type="project" value="InterPro"/>
</dbReference>
<protein>
    <recommendedName>
        <fullName evidence="3">Multidrug export protein MepA</fullName>
    </recommendedName>
</protein>
<dbReference type="NCBIfam" id="TIGR00797">
    <property type="entry name" value="matE"/>
    <property type="match status" value="1"/>
</dbReference>
<feature type="transmembrane region" description="Helical" evidence="10">
    <location>
        <begin position="371"/>
        <end position="390"/>
    </location>
</feature>
<evidence type="ECO:0000256" key="1">
    <source>
        <dbReference type="ARBA" id="ARBA00004651"/>
    </source>
</evidence>
<sequence>MKLHRYIIPSVTSMWIYSFYTITDGVFVGRGVGADALSAVNISLPYINIIFAIGVMIAIGGSNLIGIELGKGNKKSANNLFMNVLFISFFTSIIFSFLGHIFLDQIVEFLGAKGEIKHLAKDYLSIVIYFNVFYMTSYAMEVLVKIDGFPHLSMFGNILSAIVNIFLDYLFIIKLDFGIKGAAIATGLAQLTGFLFFFFHFFKGYNLKFKKFKFSFKKFIYINKLGFQDFLAELSSGLIILIMNKNIIETLGNKGLITFSIIAYFNTFALMSFIGVSHGMQPVVSFLFGKKKIKRVLINFKKSFITSISSGIIAFTIFFSFSDKIALIFLKDDSIIQLASHGMKIYAFAFLFMCINIVSGGYFTSIKKPEIAITISILRSFIFIFLSEFILKNLYFIDFKDYGIWLIIPLSEFLTSIYSIINVKISVKTGKKIIYNMNNK</sequence>
<evidence type="ECO:0000256" key="7">
    <source>
        <dbReference type="ARBA" id="ARBA00022989"/>
    </source>
</evidence>
<evidence type="ECO:0000256" key="8">
    <source>
        <dbReference type="ARBA" id="ARBA00023136"/>
    </source>
</evidence>
<evidence type="ECO:0000256" key="5">
    <source>
        <dbReference type="ARBA" id="ARBA00022475"/>
    </source>
</evidence>
<keyword evidence="9" id="KW-0046">Antibiotic resistance</keyword>
<keyword evidence="6 10" id="KW-0812">Transmembrane</keyword>
<feature type="transmembrane region" description="Helical" evidence="10">
    <location>
        <begin position="152"/>
        <end position="173"/>
    </location>
</feature>
<evidence type="ECO:0000256" key="3">
    <source>
        <dbReference type="ARBA" id="ARBA00022106"/>
    </source>
</evidence>
<feature type="transmembrane region" description="Helical" evidence="10">
    <location>
        <begin position="179"/>
        <end position="202"/>
    </location>
</feature>
<dbReference type="AlphaFoldDB" id="A0AA45C7Y9"/>
<dbReference type="PANTHER" id="PTHR43823">
    <property type="entry name" value="SPORULATION PROTEIN YKVU"/>
    <property type="match status" value="1"/>
</dbReference>
<evidence type="ECO:0000256" key="2">
    <source>
        <dbReference type="ARBA" id="ARBA00008417"/>
    </source>
</evidence>
<dbReference type="InterPro" id="IPR051327">
    <property type="entry name" value="MATE_MepA_subfamily"/>
</dbReference>
<feature type="transmembrane region" description="Helical" evidence="10">
    <location>
        <begin position="222"/>
        <end position="243"/>
    </location>
</feature>
<dbReference type="GO" id="GO:0005886">
    <property type="term" value="C:plasma membrane"/>
    <property type="evidence" value="ECO:0007669"/>
    <property type="project" value="UniProtKB-SubCell"/>
</dbReference>
<gene>
    <name evidence="11" type="ORF">C7380_10473</name>
</gene>
<organism evidence="11 12">
    <name type="scientific">Oceanotoga teriensis</name>
    <dbReference type="NCBI Taxonomy" id="515440"/>
    <lineage>
        <taxon>Bacteria</taxon>
        <taxon>Thermotogati</taxon>
        <taxon>Thermotogota</taxon>
        <taxon>Thermotogae</taxon>
        <taxon>Petrotogales</taxon>
        <taxon>Petrotogaceae</taxon>
        <taxon>Oceanotoga</taxon>
    </lineage>
</organism>
<keyword evidence="12" id="KW-1185">Reference proteome</keyword>
<dbReference type="GO" id="GO:0046677">
    <property type="term" value="P:response to antibiotic"/>
    <property type="evidence" value="ECO:0007669"/>
    <property type="project" value="UniProtKB-KW"/>
</dbReference>
<feature type="transmembrane region" description="Helical" evidence="10">
    <location>
        <begin position="44"/>
        <end position="67"/>
    </location>
</feature>
<dbReference type="Pfam" id="PF01554">
    <property type="entry name" value="MatE"/>
    <property type="match status" value="2"/>
</dbReference>
<evidence type="ECO:0000256" key="9">
    <source>
        <dbReference type="ARBA" id="ARBA00023251"/>
    </source>
</evidence>
<evidence type="ECO:0000313" key="11">
    <source>
        <dbReference type="EMBL" id="PWJ95659.1"/>
    </source>
</evidence>
<feature type="transmembrane region" description="Helical" evidence="10">
    <location>
        <begin position="345"/>
        <end position="364"/>
    </location>
</feature>
<keyword evidence="8 10" id="KW-0472">Membrane</keyword>
<evidence type="ECO:0000256" key="4">
    <source>
        <dbReference type="ARBA" id="ARBA00022448"/>
    </source>
</evidence>
<dbReference type="CDD" id="cd13143">
    <property type="entry name" value="MATE_MepA_like"/>
    <property type="match status" value="1"/>
</dbReference>
<dbReference type="Proteomes" id="UP000245921">
    <property type="component" value="Unassembled WGS sequence"/>
</dbReference>
<feature type="transmembrane region" description="Helical" evidence="10">
    <location>
        <begin position="308"/>
        <end position="330"/>
    </location>
</feature>
<dbReference type="InterPro" id="IPR002528">
    <property type="entry name" value="MATE_fam"/>
</dbReference>
<evidence type="ECO:0000313" key="12">
    <source>
        <dbReference type="Proteomes" id="UP000245921"/>
    </source>
</evidence>
<comment type="similarity">
    <text evidence="2">Belongs to the multi antimicrobial extrusion (MATE) (TC 2.A.66.1) family. MepA subfamily.</text>
</comment>
<dbReference type="InterPro" id="IPR045070">
    <property type="entry name" value="MATE_MepA-like"/>
</dbReference>
<feature type="transmembrane region" description="Helical" evidence="10">
    <location>
        <begin position="12"/>
        <end position="32"/>
    </location>
</feature>
<dbReference type="RefSeq" id="WP_158274769.1">
    <property type="nucleotide sequence ID" value="NZ_QGGI01000004.1"/>
</dbReference>
<dbReference type="PIRSF" id="PIRSF006603">
    <property type="entry name" value="DinF"/>
    <property type="match status" value="1"/>
</dbReference>
<dbReference type="GO" id="GO:0015297">
    <property type="term" value="F:antiporter activity"/>
    <property type="evidence" value="ECO:0007669"/>
    <property type="project" value="InterPro"/>
</dbReference>
<keyword evidence="4" id="KW-0813">Transport</keyword>
<evidence type="ECO:0000256" key="6">
    <source>
        <dbReference type="ARBA" id="ARBA00022692"/>
    </source>
</evidence>
<accession>A0AA45C7Y9</accession>
<comment type="subcellular location">
    <subcellularLocation>
        <location evidence="1">Cell membrane</location>
        <topology evidence="1">Multi-pass membrane protein</topology>
    </subcellularLocation>
</comment>
<feature type="transmembrane region" description="Helical" evidence="10">
    <location>
        <begin position="263"/>
        <end position="288"/>
    </location>
</feature>
<feature type="transmembrane region" description="Helical" evidence="10">
    <location>
        <begin position="402"/>
        <end position="421"/>
    </location>
</feature>
<dbReference type="EMBL" id="QGGI01000004">
    <property type="protein sequence ID" value="PWJ95659.1"/>
    <property type="molecule type" value="Genomic_DNA"/>
</dbReference>